<feature type="compositionally biased region" description="Basic and acidic residues" evidence="1">
    <location>
        <begin position="504"/>
        <end position="513"/>
    </location>
</feature>
<dbReference type="EMBL" id="LGRX02013864">
    <property type="protein sequence ID" value="KAK3265511.1"/>
    <property type="molecule type" value="Genomic_DNA"/>
</dbReference>
<dbReference type="Proteomes" id="UP001190700">
    <property type="component" value="Unassembled WGS sequence"/>
</dbReference>
<comment type="caution">
    <text evidence="2">The sequence shown here is derived from an EMBL/GenBank/DDBJ whole genome shotgun (WGS) entry which is preliminary data.</text>
</comment>
<gene>
    <name evidence="2" type="ORF">CYMTET_25811</name>
</gene>
<proteinExistence type="predicted"/>
<evidence type="ECO:0000313" key="3">
    <source>
        <dbReference type="Proteomes" id="UP001190700"/>
    </source>
</evidence>
<reference evidence="2 3" key="1">
    <citation type="journal article" date="2015" name="Genome Biol. Evol.">
        <title>Comparative Genomics of a Bacterivorous Green Alga Reveals Evolutionary Causalities and Consequences of Phago-Mixotrophic Mode of Nutrition.</title>
        <authorList>
            <person name="Burns J.A."/>
            <person name="Paasch A."/>
            <person name="Narechania A."/>
            <person name="Kim E."/>
        </authorList>
    </citation>
    <scope>NUCLEOTIDE SEQUENCE [LARGE SCALE GENOMIC DNA]</scope>
    <source>
        <strain evidence="2 3">PLY_AMNH</strain>
    </source>
</reference>
<feature type="compositionally biased region" description="Pro residues" evidence="1">
    <location>
        <begin position="375"/>
        <end position="392"/>
    </location>
</feature>
<evidence type="ECO:0000256" key="1">
    <source>
        <dbReference type="SAM" id="MobiDB-lite"/>
    </source>
</evidence>
<name>A0AAE0FT06_9CHLO</name>
<protein>
    <submittedName>
        <fullName evidence="2">Uncharacterized protein</fullName>
    </submittedName>
</protein>
<feature type="region of interest" description="Disordered" evidence="1">
    <location>
        <begin position="433"/>
        <end position="520"/>
    </location>
</feature>
<sequence length="520" mass="56076">MNVLNDLVDIRNPGGAEGLPETFKAPRHTDIPQLRGLVAELSDRRARHLARSKLRELGDFLREVREGVLRDNEAAARLAAGSVPALNAALTSLFLQLAAFPPTSVRQLRNRTRELFAGGDGEGEGEEDGDPWARESSKFWNLVLLGVRDREFKEAEAEDERRLVERLVRHFGACLGEIVAGAQGGGWRAVLQAKFADIAGHTPALHLAARLQTAMTRQLEARAVSLRLALARCTETRRSLRVERARTAAAADSVMHEAPREGGSSPSNWPLHDRSWASDHASSGHGGRAQPRQLPPVHTDDFLEAFGAELARACRELMHVAVQQCTRFHANQAADHASVAARQVAAKGLDSLHELYERLCGECSTDGEAARREPPPNTSEPTPPASPSPQPEPVSEACRTLGSIAFVRDRALLAAAPALYPALDAAAEVVASRAKKQRRPSDPSGDEPGPSDGEACAPEAQRRRAAVADVERAARPSRGPTLFGAARRAGVSRRERRTGCARGEVGRGRHAERGSASGAR</sequence>
<accession>A0AAE0FT06</accession>
<dbReference type="AlphaFoldDB" id="A0AAE0FT06"/>
<organism evidence="2 3">
    <name type="scientific">Cymbomonas tetramitiformis</name>
    <dbReference type="NCBI Taxonomy" id="36881"/>
    <lineage>
        <taxon>Eukaryota</taxon>
        <taxon>Viridiplantae</taxon>
        <taxon>Chlorophyta</taxon>
        <taxon>Pyramimonadophyceae</taxon>
        <taxon>Pyramimonadales</taxon>
        <taxon>Pyramimonadaceae</taxon>
        <taxon>Cymbomonas</taxon>
    </lineage>
</organism>
<feature type="region of interest" description="Disordered" evidence="1">
    <location>
        <begin position="366"/>
        <end position="395"/>
    </location>
</feature>
<feature type="compositionally biased region" description="Low complexity" evidence="1">
    <location>
        <begin position="442"/>
        <end position="454"/>
    </location>
</feature>
<evidence type="ECO:0000313" key="2">
    <source>
        <dbReference type="EMBL" id="KAK3265511.1"/>
    </source>
</evidence>
<keyword evidence="3" id="KW-1185">Reference proteome</keyword>
<feature type="region of interest" description="Disordered" evidence="1">
    <location>
        <begin position="242"/>
        <end position="296"/>
    </location>
</feature>